<accession>U6GSG7</accession>
<dbReference type="Proteomes" id="UP000018050">
    <property type="component" value="Unassembled WGS sequence"/>
</dbReference>
<dbReference type="AlphaFoldDB" id="U6GSG7"/>
<name>U6GSG7_EIMAC</name>
<dbReference type="VEuPathDB" id="ToxoDB:EAH_00068490"/>
<evidence type="ECO:0000313" key="1">
    <source>
        <dbReference type="EMBL" id="CDI83120.1"/>
    </source>
</evidence>
<organism evidence="1 2">
    <name type="scientific">Eimeria acervulina</name>
    <name type="common">Coccidian parasite</name>
    <dbReference type="NCBI Taxonomy" id="5801"/>
    <lineage>
        <taxon>Eukaryota</taxon>
        <taxon>Sar</taxon>
        <taxon>Alveolata</taxon>
        <taxon>Apicomplexa</taxon>
        <taxon>Conoidasida</taxon>
        <taxon>Coccidia</taxon>
        <taxon>Eucoccidiorida</taxon>
        <taxon>Eimeriorina</taxon>
        <taxon>Eimeriidae</taxon>
        <taxon>Eimeria</taxon>
    </lineage>
</organism>
<keyword evidence="2" id="KW-1185">Reference proteome</keyword>
<reference evidence="1" key="2">
    <citation type="submission" date="2013-10" db="EMBL/GenBank/DDBJ databases">
        <authorList>
            <person name="Aslett M."/>
        </authorList>
    </citation>
    <scope>NUCLEOTIDE SEQUENCE</scope>
    <source>
        <strain evidence="1">Houghton</strain>
    </source>
</reference>
<dbReference type="GeneID" id="25274916"/>
<dbReference type="EMBL" id="HG673254">
    <property type="protein sequence ID" value="CDI83120.1"/>
    <property type="molecule type" value="Genomic_DNA"/>
</dbReference>
<gene>
    <name evidence="1" type="ORF">EAH_00068490</name>
</gene>
<dbReference type="RefSeq" id="XP_013247704.1">
    <property type="nucleotide sequence ID" value="XM_013392250.1"/>
</dbReference>
<protein>
    <submittedName>
        <fullName evidence="1">Uncharacterized protein</fullName>
    </submittedName>
</protein>
<sequence>MKRQDELHSGTDAIEQMHLSFHLSGQAKECGSSSAEDEHDPGYFARLTRPTKAVKAFNKCNLWATPESIQIAHFALSLDRVSIEKPPAVHRAPKWVPAHQQPWAKQQQVVPIRKSINYNAQEIS</sequence>
<evidence type="ECO:0000313" key="2">
    <source>
        <dbReference type="Proteomes" id="UP000018050"/>
    </source>
</evidence>
<reference evidence="1" key="1">
    <citation type="submission" date="2013-10" db="EMBL/GenBank/DDBJ databases">
        <title>Genomic analysis of the causative agents of coccidiosis in chickens.</title>
        <authorList>
            <person name="Reid A.J."/>
            <person name="Blake D."/>
            <person name="Billington K."/>
            <person name="Browne H."/>
            <person name="Dunn M."/>
            <person name="Hung S."/>
            <person name="Kawahara F."/>
            <person name="Miranda-Saavedra D."/>
            <person name="Mourier T."/>
            <person name="Nagra H."/>
            <person name="Otto T.D."/>
            <person name="Rawlings N."/>
            <person name="Sanchez A."/>
            <person name="Sanders M."/>
            <person name="Subramaniam C."/>
            <person name="Tay Y."/>
            <person name="Dear P."/>
            <person name="Doerig C."/>
            <person name="Gruber A."/>
            <person name="Parkinson J."/>
            <person name="Shirley M."/>
            <person name="Wan K.L."/>
            <person name="Berriman M."/>
            <person name="Tomley F."/>
            <person name="Pain A."/>
        </authorList>
    </citation>
    <scope>NUCLEOTIDE SEQUENCE</scope>
    <source>
        <strain evidence="1">Houghton</strain>
    </source>
</reference>
<proteinExistence type="predicted"/>